<dbReference type="Gene3D" id="1.10.150.280">
    <property type="entry name" value="AF1531-like domain"/>
    <property type="match status" value="1"/>
</dbReference>
<organism evidence="3 4">
    <name type="scientific">Dethiosulfovibrio salsuginis</name>
    <dbReference type="NCBI Taxonomy" id="561720"/>
    <lineage>
        <taxon>Bacteria</taxon>
        <taxon>Thermotogati</taxon>
        <taxon>Synergistota</taxon>
        <taxon>Synergistia</taxon>
        <taxon>Synergistales</taxon>
        <taxon>Dethiosulfovibrionaceae</taxon>
        <taxon>Dethiosulfovibrio</taxon>
    </lineage>
</organism>
<proteinExistence type="predicted"/>
<dbReference type="GO" id="GO:0003677">
    <property type="term" value="F:DNA binding"/>
    <property type="evidence" value="ECO:0007669"/>
    <property type="project" value="InterPro"/>
</dbReference>
<dbReference type="EMBL" id="FXBB01000012">
    <property type="protein sequence ID" value="SMG27155.1"/>
    <property type="molecule type" value="Genomic_DNA"/>
</dbReference>
<accession>A0A1X7JGJ3</accession>
<keyword evidence="4" id="KW-1185">Reference proteome</keyword>
<dbReference type="InterPro" id="IPR003583">
    <property type="entry name" value="Hlx-hairpin-Hlx_DNA-bd_motif"/>
</dbReference>
<evidence type="ECO:0000256" key="1">
    <source>
        <dbReference type="SAM" id="MobiDB-lite"/>
    </source>
</evidence>
<dbReference type="STRING" id="561720.SAMN06275492_11226"/>
<dbReference type="NCBIfam" id="TIGR00426">
    <property type="entry name" value="competence protein ComEA helix-hairpin-helix repeat region"/>
    <property type="match status" value="1"/>
</dbReference>
<evidence type="ECO:0000313" key="3">
    <source>
        <dbReference type="EMBL" id="SMG27155.1"/>
    </source>
</evidence>
<dbReference type="InterPro" id="IPR051675">
    <property type="entry name" value="Endo/Exo/Phosphatase_dom_1"/>
</dbReference>
<dbReference type="RefSeq" id="WP_085544429.1">
    <property type="nucleotide sequence ID" value="NZ_FXBB01000012.1"/>
</dbReference>
<reference evidence="4" key="1">
    <citation type="submission" date="2017-04" db="EMBL/GenBank/DDBJ databases">
        <authorList>
            <person name="Varghese N."/>
            <person name="Submissions S."/>
        </authorList>
    </citation>
    <scope>NUCLEOTIDE SEQUENCE [LARGE SCALE GENOMIC DNA]</scope>
    <source>
        <strain evidence="4">USBA 82</strain>
    </source>
</reference>
<name>A0A1X7JGJ3_9BACT</name>
<dbReference type="PANTHER" id="PTHR21180:SF32">
    <property type="entry name" value="ENDONUCLEASE_EXONUCLEASE_PHOSPHATASE FAMILY DOMAIN-CONTAINING PROTEIN 1"/>
    <property type="match status" value="1"/>
</dbReference>
<dbReference type="GO" id="GO:0015628">
    <property type="term" value="P:protein secretion by the type II secretion system"/>
    <property type="evidence" value="ECO:0007669"/>
    <property type="project" value="TreeGrafter"/>
</dbReference>
<feature type="domain" description="Helix-hairpin-helix DNA-binding motif class 1" evidence="2">
    <location>
        <begin position="198"/>
        <end position="217"/>
    </location>
</feature>
<dbReference type="Pfam" id="PF10531">
    <property type="entry name" value="SLBB"/>
    <property type="match status" value="1"/>
</dbReference>
<sequence length="221" mass="23175">MKGRSKALQVGLILFGLVCFGVAGIVIKTFSGRWVDDDGPTAVAGPALSSPKNTELKVEEPEIWVLYVTGGVKSPGVYRLPPDSRVFHLVDSAGGLASDADETGINMAAPLVDGEHVHVPLRPSLVRDTAQLPSGQPQGGYKVSTLPPPSGSGTGRSGTVDLNRGSLHDLQTLPGIGPKTAQAIVSYREDVGPFKSVDDLIKVKGIGTKKLDSIRSMVTVR</sequence>
<dbReference type="InterPro" id="IPR004509">
    <property type="entry name" value="Competence_ComEA_HhH"/>
</dbReference>
<feature type="region of interest" description="Disordered" evidence="1">
    <location>
        <begin position="129"/>
        <end position="163"/>
    </location>
</feature>
<dbReference type="GO" id="GO:0006281">
    <property type="term" value="P:DNA repair"/>
    <property type="evidence" value="ECO:0007669"/>
    <property type="project" value="InterPro"/>
</dbReference>
<dbReference type="InterPro" id="IPR010994">
    <property type="entry name" value="RuvA_2-like"/>
</dbReference>
<evidence type="ECO:0000313" key="4">
    <source>
        <dbReference type="Proteomes" id="UP000193355"/>
    </source>
</evidence>
<dbReference type="OrthoDB" id="9790239at2"/>
<protein>
    <submittedName>
        <fullName evidence="3">Competence protein ComEA</fullName>
    </submittedName>
</protein>
<dbReference type="Pfam" id="PF12836">
    <property type="entry name" value="HHH_3"/>
    <property type="match status" value="1"/>
</dbReference>
<dbReference type="GO" id="GO:0015627">
    <property type="term" value="C:type II protein secretion system complex"/>
    <property type="evidence" value="ECO:0007669"/>
    <property type="project" value="TreeGrafter"/>
</dbReference>
<dbReference type="InterPro" id="IPR019554">
    <property type="entry name" value="Soluble_ligand-bd"/>
</dbReference>
<dbReference type="SMART" id="SM00278">
    <property type="entry name" value="HhH1"/>
    <property type="match status" value="2"/>
</dbReference>
<gene>
    <name evidence="3" type="ORF">SAMN06275492_11226</name>
</gene>
<dbReference type="PANTHER" id="PTHR21180">
    <property type="entry name" value="ENDONUCLEASE/EXONUCLEASE/PHOSPHATASE FAMILY DOMAIN-CONTAINING PROTEIN 1"/>
    <property type="match status" value="1"/>
</dbReference>
<dbReference type="AlphaFoldDB" id="A0A1X7JGJ3"/>
<feature type="domain" description="Helix-hairpin-helix DNA-binding motif class 1" evidence="2">
    <location>
        <begin position="168"/>
        <end position="187"/>
    </location>
</feature>
<dbReference type="SUPFAM" id="SSF47781">
    <property type="entry name" value="RuvA domain 2-like"/>
    <property type="match status" value="1"/>
</dbReference>
<dbReference type="Proteomes" id="UP000193355">
    <property type="component" value="Unassembled WGS sequence"/>
</dbReference>
<dbReference type="Gene3D" id="3.10.560.10">
    <property type="entry name" value="Outer membrane lipoprotein wza domain like"/>
    <property type="match status" value="1"/>
</dbReference>
<evidence type="ECO:0000259" key="2">
    <source>
        <dbReference type="SMART" id="SM00278"/>
    </source>
</evidence>